<sequence length="170" mass="19998">MVKKIHKMVLDDRRLKVRELADMIGISKSAVHRILTENLDMRKLCARWVPRLLTMEQKQRREDVSIEFLFHQDNAPVHTSVITMANINELKFELLHHAPYSPDLAPSDYFLFPNLKKWLGGKRFANNEEVESAVDGYFEELDGSRYKQGIEAIEHRWEKCIELKGDYVEK</sequence>
<dbReference type="Gene3D" id="3.30.420.10">
    <property type="entry name" value="Ribonuclease H-like superfamily/Ribonuclease H"/>
    <property type="match status" value="1"/>
</dbReference>
<dbReference type="PANTHER" id="PTHR46060">
    <property type="entry name" value="MARINER MOS1 TRANSPOSASE-LIKE PROTEIN"/>
    <property type="match status" value="1"/>
</dbReference>
<gene>
    <name evidence="1" type="ORF">WN55_06046</name>
</gene>
<keyword evidence="1" id="KW-0489">Methyltransferase</keyword>
<dbReference type="GO" id="GO:0003676">
    <property type="term" value="F:nucleic acid binding"/>
    <property type="evidence" value="ECO:0007669"/>
    <property type="project" value="InterPro"/>
</dbReference>
<keyword evidence="1" id="KW-0808">Transferase</keyword>
<dbReference type="InterPro" id="IPR036397">
    <property type="entry name" value="RNaseH_sf"/>
</dbReference>
<dbReference type="AlphaFoldDB" id="A0A154PQ67"/>
<keyword evidence="2" id="KW-1185">Reference proteome</keyword>
<dbReference type="STRING" id="178035.A0A154PQ67"/>
<dbReference type="InterPro" id="IPR052709">
    <property type="entry name" value="Transposase-MT_Hybrid"/>
</dbReference>
<dbReference type="Pfam" id="PF13412">
    <property type="entry name" value="HTH_24"/>
    <property type="match status" value="1"/>
</dbReference>
<dbReference type="PANTHER" id="PTHR46060:SF1">
    <property type="entry name" value="MARINER MOS1 TRANSPOSASE-LIKE PROTEIN"/>
    <property type="match status" value="1"/>
</dbReference>
<dbReference type="Proteomes" id="UP000076502">
    <property type="component" value="Unassembled WGS sequence"/>
</dbReference>
<dbReference type="OrthoDB" id="10033972at2759"/>
<reference evidence="1 2" key="1">
    <citation type="submission" date="2015-07" db="EMBL/GenBank/DDBJ databases">
        <title>The genome of Dufourea novaeangliae.</title>
        <authorList>
            <person name="Pan H."/>
            <person name="Kapheim K."/>
        </authorList>
    </citation>
    <scope>NUCLEOTIDE SEQUENCE [LARGE SCALE GENOMIC DNA]</scope>
    <source>
        <strain evidence="1">0120121106</strain>
        <tissue evidence="1">Whole body</tissue>
    </source>
</reference>
<dbReference type="GO" id="GO:0008168">
    <property type="term" value="F:methyltransferase activity"/>
    <property type="evidence" value="ECO:0007669"/>
    <property type="project" value="UniProtKB-KW"/>
</dbReference>
<dbReference type="EMBL" id="KQ435002">
    <property type="protein sequence ID" value="KZC13398.1"/>
    <property type="molecule type" value="Genomic_DNA"/>
</dbReference>
<accession>A0A154PQ67</accession>
<name>A0A154PQ67_DUFNO</name>
<evidence type="ECO:0000313" key="1">
    <source>
        <dbReference type="EMBL" id="KZC13398.1"/>
    </source>
</evidence>
<proteinExistence type="predicted"/>
<organism evidence="1 2">
    <name type="scientific">Dufourea novaeangliae</name>
    <name type="common">Sweat bee</name>
    <dbReference type="NCBI Taxonomy" id="178035"/>
    <lineage>
        <taxon>Eukaryota</taxon>
        <taxon>Metazoa</taxon>
        <taxon>Ecdysozoa</taxon>
        <taxon>Arthropoda</taxon>
        <taxon>Hexapoda</taxon>
        <taxon>Insecta</taxon>
        <taxon>Pterygota</taxon>
        <taxon>Neoptera</taxon>
        <taxon>Endopterygota</taxon>
        <taxon>Hymenoptera</taxon>
        <taxon>Apocrita</taxon>
        <taxon>Aculeata</taxon>
        <taxon>Apoidea</taxon>
        <taxon>Anthophila</taxon>
        <taxon>Halictidae</taxon>
        <taxon>Rophitinae</taxon>
        <taxon>Dufourea</taxon>
    </lineage>
</organism>
<evidence type="ECO:0000313" key="2">
    <source>
        <dbReference type="Proteomes" id="UP000076502"/>
    </source>
</evidence>
<dbReference type="GO" id="GO:0032259">
    <property type="term" value="P:methylation"/>
    <property type="evidence" value="ECO:0007669"/>
    <property type="project" value="UniProtKB-KW"/>
</dbReference>
<protein>
    <submittedName>
        <fullName evidence="1">Histone-lysine N-methyltransferase SETMAR</fullName>
    </submittedName>
</protein>